<dbReference type="CDD" id="cd06225">
    <property type="entry name" value="HAMP"/>
    <property type="match status" value="1"/>
</dbReference>
<feature type="domain" description="GGDEF" evidence="4">
    <location>
        <begin position="372"/>
        <end position="503"/>
    </location>
</feature>
<feature type="domain" description="EAL" evidence="2">
    <location>
        <begin position="512"/>
        <end position="762"/>
    </location>
</feature>
<dbReference type="GO" id="GO:0016020">
    <property type="term" value="C:membrane"/>
    <property type="evidence" value="ECO:0007669"/>
    <property type="project" value="InterPro"/>
</dbReference>
<organism evidence="5 6">
    <name type="scientific">Alterirhizorhabdus solaris</name>
    <dbReference type="NCBI Taxonomy" id="2529389"/>
    <lineage>
        <taxon>Bacteria</taxon>
        <taxon>Pseudomonadati</taxon>
        <taxon>Pseudomonadota</taxon>
        <taxon>Alphaproteobacteria</taxon>
        <taxon>Sphingomonadales</taxon>
        <taxon>Rhizorhabdaceae</taxon>
        <taxon>Alterirhizorhabdus</taxon>
    </lineage>
</organism>
<dbReference type="EMBL" id="VNIM01000006">
    <property type="protein sequence ID" value="TVV76873.1"/>
    <property type="molecule type" value="Genomic_DNA"/>
</dbReference>
<evidence type="ECO:0000259" key="4">
    <source>
        <dbReference type="PROSITE" id="PS50887"/>
    </source>
</evidence>
<dbReference type="Gene3D" id="3.30.70.270">
    <property type="match status" value="1"/>
</dbReference>
<dbReference type="Gene3D" id="6.10.340.10">
    <property type="match status" value="1"/>
</dbReference>
<dbReference type="Proteomes" id="UP000318681">
    <property type="component" value="Unassembled WGS sequence"/>
</dbReference>
<dbReference type="SMART" id="SM00267">
    <property type="entry name" value="GGDEF"/>
    <property type="match status" value="1"/>
</dbReference>
<dbReference type="Gene3D" id="3.20.20.450">
    <property type="entry name" value="EAL domain"/>
    <property type="match status" value="1"/>
</dbReference>
<dbReference type="SMART" id="SM00052">
    <property type="entry name" value="EAL"/>
    <property type="match status" value="1"/>
</dbReference>
<feature type="transmembrane region" description="Helical" evidence="1">
    <location>
        <begin position="261"/>
        <end position="281"/>
    </location>
</feature>
<gene>
    <name evidence="5" type="ORF">FOY91_02920</name>
</gene>
<dbReference type="AlphaFoldDB" id="A0A558RBZ4"/>
<keyword evidence="6" id="KW-1185">Reference proteome</keyword>
<dbReference type="SUPFAM" id="SSF158472">
    <property type="entry name" value="HAMP domain-like"/>
    <property type="match status" value="1"/>
</dbReference>
<keyword evidence="1" id="KW-1133">Transmembrane helix</keyword>
<dbReference type="OrthoDB" id="9814202at2"/>
<keyword evidence="1" id="KW-0812">Transmembrane</keyword>
<name>A0A558RBZ4_9SPHN</name>
<evidence type="ECO:0000259" key="2">
    <source>
        <dbReference type="PROSITE" id="PS50883"/>
    </source>
</evidence>
<evidence type="ECO:0000313" key="5">
    <source>
        <dbReference type="EMBL" id="TVV76873.1"/>
    </source>
</evidence>
<dbReference type="NCBIfam" id="TIGR00254">
    <property type="entry name" value="GGDEF"/>
    <property type="match status" value="1"/>
</dbReference>
<dbReference type="InterPro" id="IPR001633">
    <property type="entry name" value="EAL_dom"/>
</dbReference>
<dbReference type="Pfam" id="PF00563">
    <property type="entry name" value="EAL"/>
    <property type="match status" value="1"/>
</dbReference>
<dbReference type="SMART" id="SM00304">
    <property type="entry name" value="HAMP"/>
    <property type="match status" value="1"/>
</dbReference>
<dbReference type="InterPro" id="IPR003660">
    <property type="entry name" value="HAMP_dom"/>
</dbReference>
<evidence type="ECO:0000259" key="3">
    <source>
        <dbReference type="PROSITE" id="PS50885"/>
    </source>
</evidence>
<dbReference type="SUPFAM" id="SSF141868">
    <property type="entry name" value="EAL domain-like"/>
    <property type="match status" value="1"/>
</dbReference>
<proteinExistence type="predicted"/>
<dbReference type="GO" id="GO:0007165">
    <property type="term" value="P:signal transduction"/>
    <property type="evidence" value="ECO:0007669"/>
    <property type="project" value="InterPro"/>
</dbReference>
<evidence type="ECO:0000313" key="6">
    <source>
        <dbReference type="Proteomes" id="UP000318681"/>
    </source>
</evidence>
<feature type="domain" description="HAMP" evidence="3">
    <location>
        <begin position="285"/>
        <end position="336"/>
    </location>
</feature>
<dbReference type="CDD" id="cd01948">
    <property type="entry name" value="EAL"/>
    <property type="match status" value="1"/>
</dbReference>
<sequence>MLYAGLFVLVLGALAIVGQVLIANNATRAVRNELAASSSVFDRIWALRARALADSADVLARDFGFRSAVATGDRPTIESALANLRKRAGVATVFITMEDGSVIGDGPAPLRALARDVPFRMDEAGGDAVVSGEATAVRMIVAPILAPTQVGFVVFAMPIDAADLQALERLSSIPLTAVVARRDGAGRWTTGDARDADGGAALNSLVSHALRQRRSAPEPIRLADEDGIALAKPLPAIAGAPEAVLVLSYPMAKAMAPFRSLQVGILGAGLLGLLLVLLGSVRLARGIAEPIAVLDRAARALEAGEFTKVPIQGHDEVSRLAVSFNAMSDGIVLRENHIAHLAFHDSLTGLPNRVLFREQLDAALRTACRRGTQMALLCLDLDGFKAVNDTLGHPVGDALLRELSAILEATANGALVSRLGGDEFAIILSDYAEGRPRLLAQAILDRVRRPVAVAGHQIATGASIGIAIGPTDSDDPDALLKNADLALYRAKQDGRGNYRFFEPALDAAARKRRQMELDLRDALANGQLSLDFQPIYSLSNDAISGLEALLRWRHPEQGLISPVEFIPVAEDTGLIQQIGEWVIHEACRQAMTWPGTLRVAVNVSPLQFRNTGLADIIVQALAHSGLPPSRLEIEITESIFLGSTETTLAMLHHLRALGIRIALDDFGTGYSSLSYLRRFPFDKIKIDRSFVTDINLTQSAAAIVHAIVDLARALGMETTAEGVEDEAQLAELRHQGCSSIQGFLLSRPIHADDVVTMVTRQPGTRRAA</sequence>
<dbReference type="PANTHER" id="PTHR44757">
    <property type="entry name" value="DIGUANYLATE CYCLASE DGCP"/>
    <property type="match status" value="1"/>
</dbReference>
<dbReference type="InterPro" id="IPR029150">
    <property type="entry name" value="dCache_3"/>
</dbReference>
<evidence type="ECO:0000256" key="1">
    <source>
        <dbReference type="SAM" id="Phobius"/>
    </source>
</evidence>
<dbReference type="InterPro" id="IPR029787">
    <property type="entry name" value="Nucleotide_cyclase"/>
</dbReference>
<dbReference type="Pfam" id="PF14827">
    <property type="entry name" value="dCache_3"/>
    <property type="match status" value="1"/>
</dbReference>
<dbReference type="PROSITE" id="PS50887">
    <property type="entry name" value="GGDEF"/>
    <property type="match status" value="1"/>
</dbReference>
<dbReference type="InterPro" id="IPR043128">
    <property type="entry name" value="Rev_trsase/Diguanyl_cyclase"/>
</dbReference>
<dbReference type="InterPro" id="IPR000160">
    <property type="entry name" value="GGDEF_dom"/>
</dbReference>
<comment type="caution">
    <text evidence="5">The sequence shown here is derived from an EMBL/GenBank/DDBJ whole genome shotgun (WGS) entry which is preliminary data.</text>
</comment>
<keyword evidence="1" id="KW-0472">Membrane</keyword>
<dbReference type="PROSITE" id="PS50885">
    <property type="entry name" value="HAMP"/>
    <property type="match status" value="1"/>
</dbReference>
<protein>
    <submittedName>
        <fullName evidence="5">EAL domain-containing protein</fullName>
    </submittedName>
</protein>
<dbReference type="Pfam" id="PF00672">
    <property type="entry name" value="HAMP"/>
    <property type="match status" value="1"/>
</dbReference>
<dbReference type="SUPFAM" id="SSF55073">
    <property type="entry name" value="Nucleotide cyclase"/>
    <property type="match status" value="1"/>
</dbReference>
<reference evidence="5 6" key="1">
    <citation type="submission" date="2019-07" db="EMBL/GenBank/DDBJ databases">
        <title>Sphingomonas solaris sp. nov., isolated from a solar panel from Boston, Massachusetts.</title>
        <authorList>
            <person name="Tanner K."/>
            <person name="Pascual J."/>
            <person name="Mancuso C."/>
            <person name="Pereto J."/>
            <person name="Khalil A."/>
            <person name="Vilanova C."/>
        </authorList>
    </citation>
    <scope>NUCLEOTIDE SEQUENCE [LARGE SCALE GENOMIC DNA]</scope>
    <source>
        <strain evidence="5 6">R4DWN</strain>
    </source>
</reference>
<dbReference type="CDD" id="cd01949">
    <property type="entry name" value="GGDEF"/>
    <property type="match status" value="1"/>
</dbReference>
<dbReference type="InterPro" id="IPR035919">
    <property type="entry name" value="EAL_sf"/>
</dbReference>
<dbReference type="PANTHER" id="PTHR44757:SF2">
    <property type="entry name" value="BIOFILM ARCHITECTURE MAINTENANCE PROTEIN MBAA"/>
    <property type="match status" value="1"/>
</dbReference>
<dbReference type="Pfam" id="PF00990">
    <property type="entry name" value="GGDEF"/>
    <property type="match status" value="1"/>
</dbReference>
<accession>A0A558RBZ4</accession>
<dbReference type="InterPro" id="IPR052155">
    <property type="entry name" value="Biofilm_reg_signaling"/>
</dbReference>
<dbReference type="PROSITE" id="PS50883">
    <property type="entry name" value="EAL"/>
    <property type="match status" value="1"/>
</dbReference>